<reference evidence="2" key="1">
    <citation type="submission" date="2020-04" db="EMBL/GenBank/DDBJ databases">
        <authorList>
            <person name="Zhang T."/>
        </authorList>
    </citation>
    <scope>NUCLEOTIDE SEQUENCE</scope>
    <source>
        <strain evidence="2">HKST-UBA02</strain>
    </source>
</reference>
<feature type="transmembrane region" description="Helical" evidence="1">
    <location>
        <begin position="71"/>
        <end position="91"/>
    </location>
</feature>
<proteinExistence type="predicted"/>
<keyword evidence="1" id="KW-0472">Membrane</keyword>
<organism evidence="2 3">
    <name type="scientific">Eiseniibacteriota bacterium</name>
    <dbReference type="NCBI Taxonomy" id="2212470"/>
    <lineage>
        <taxon>Bacteria</taxon>
        <taxon>Candidatus Eiseniibacteriota</taxon>
    </lineage>
</organism>
<reference evidence="2" key="2">
    <citation type="journal article" date="2021" name="Microbiome">
        <title>Successional dynamics and alternative stable states in a saline activated sludge microbial community over 9 years.</title>
        <authorList>
            <person name="Wang Y."/>
            <person name="Ye J."/>
            <person name="Ju F."/>
            <person name="Liu L."/>
            <person name="Boyd J.A."/>
            <person name="Deng Y."/>
            <person name="Parks D.H."/>
            <person name="Jiang X."/>
            <person name="Yin X."/>
            <person name="Woodcroft B.J."/>
            <person name="Tyson G.W."/>
            <person name="Hugenholtz P."/>
            <person name="Polz M.F."/>
            <person name="Zhang T."/>
        </authorList>
    </citation>
    <scope>NUCLEOTIDE SEQUENCE</scope>
    <source>
        <strain evidence="2">HKST-UBA02</strain>
    </source>
</reference>
<comment type="caution">
    <text evidence="2">The sequence shown here is derived from an EMBL/GenBank/DDBJ whole genome shotgun (WGS) entry which is preliminary data.</text>
</comment>
<dbReference type="Proteomes" id="UP000739538">
    <property type="component" value="Unassembled WGS sequence"/>
</dbReference>
<evidence type="ECO:0000256" key="1">
    <source>
        <dbReference type="SAM" id="Phobius"/>
    </source>
</evidence>
<keyword evidence="1" id="KW-1133">Transmembrane helix</keyword>
<evidence type="ECO:0000313" key="2">
    <source>
        <dbReference type="EMBL" id="MCA9757832.1"/>
    </source>
</evidence>
<dbReference type="AlphaFoldDB" id="A0A956NED2"/>
<feature type="transmembrane region" description="Helical" evidence="1">
    <location>
        <begin position="41"/>
        <end position="59"/>
    </location>
</feature>
<protein>
    <submittedName>
        <fullName evidence="2">Uncharacterized protein</fullName>
    </submittedName>
</protein>
<gene>
    <name evidence="2" type="ORF">KDA27_18720</name>
</gene>
<feature type="transmembrane region" description="Helical" evidence="1">
    <location>
        <begin position="12"/>
        <end position="35"/>
    </location>
</feature>
<keyword evidence="1" id="KW-0812">Transmembrane</keyword>
<accession>A0A956NED2</accession>
<evidence type="ECO:0000313" key="3">
    <source>
        <dbReference type="Proteomes" id="UP000739538"/>
    </source>
</evidence>
<dbReference type="EMBL" id="JAGQHS010000123">
    <property type="protein sequence ID" value="MCA9757832.1"/>
    <property type="molecule type" value="Genomic_DNA"/>
</dbReference>
<name>A0A956NED2_UNCEI</name>
<sequence length="122" mass="13441">MSAASKTIMAYGVYALGAGAGFLFIPNLILSTFGFETTTEHWVRIVAILTLGLGFYYIASARAEAEHFFKISAIGRTWFFAASTALCLIGVAPMKFILFGSVDLVSAAWTWWALRRDREGHH</sequence>